<accession>A0A0E9VN84</accession>
<organism evidence="1">
    <name type="scientific">Anguilla anguilla</name>
    <name type="common">European freshwater eel</name>
    <name type="synonym">Muraena anguilla</name>
    <dbReference type="NCBI Taxonomy" id="7936"/>
    <lineage>
        <taxon>Eukaryota</taxon>
        <taxon>Metazoa</taxon>
        <taxon>Chordata</taxon>
        <taxon>Craniata</taxon>
        <taxon>Vertebrata</taxon>
        <taxon>Euteleostomi</taxon>
        <taxon>Actinopterygii</taxon>
        <taxon>Neopterygii</taxon>
        <taxon>Teleostei</taxon>
        <taxon>Anguilliformes</taxon>
        <taxon>Anguillidae</taxon>
        <taxon>Anguilla</taxon>
    </lineage>
</organism>
<evidence type="ECO:0000313" key="1">
    <source>
        <dbReference type="EMBL" id="JAH78713.1"/>
    </source>
</evidence>
<name>A0A0E9VN84_ANGAN</name>
<reference evidence="1" key="2">
    <citation type="journal article" date="2015" name="Fish Shellfish Immunol.">
        <title>Early steps in the European eel (Anguilla anguilla)-Vibrio vulnificus interaction in the gills: Role of the RtxA13 toxin.</title>
        <authorList>
            <person name="Callol A."/>
            <person name="Pajuelo D."/>
            <person name="Ebbesson L."/>
            <person name="Teles M."/>
            <person name="MacKenzie S."/>
            <person name="Amaro C."/>
        </authorList>
    </citation>
    <scope>NUCLEOTIDE SEQUENCE</scope>
</reference>
<protein>
    <submittedName>
        <fullName evidence="1">Uncharacterized protein</fullName>
    </submittedName>
</protein>
<sequence length="44" mass="4797">MYCQRDFRFGNGNFDPDEYMVAGGVNVSVIQLICCPAGVVPSIL</sequence>
<reference evidence="1" key="1">
    <citation type="submission" date="2014-11" db="EMBL/GenBank/DDBJ databases">
        <authorList>
            <person name="Amaro Gonzalez C."/>
        </authorList>
    </citation>
    <scope>NUCLEOTIDE SEQUENCE</scope>
</reference>
<dbReference type="EMBL" id="GBXM01029864">
    <property type="protein sequence ID" value="JAH78713.1"/>
    <property type="molecule type" value="Transcribed_RNA"/>
</dbReference>
<dbReference type="AlphaFoldDB" id="A0A0E9VN84"/>
<proteinExistence type="predicted"/>